<evidence type="ECO:0000256" key="6">
    <source>
        <dbReference type="ARBA" id="ARBA00023196"/>
    </source>
</evidence>
<evidence type="ECO:0000256" key="5">
    <source>
        <dbReference type="ARBA" id="ARBA00023136"/>
    </source>
</evidence>
<dbReference type="Proteomes" id="UP000177821">
    <property type="component" value="Unassembled WGS sequence"/>
</dbReference>
<protein>
    <recommendedName>
        <fullName evidence="8">ATP synthase epsilon chain</fullName>
    </recommendedName>
    <alternativeName>
        <fullName evidence="8">ATP synthase F1 sector epsilon subunit</fullName>
    </alternativeName>
    <alternativeName>
        <fullName evidence="8">F-ATPase epsilon subunit</fullName>
    </alternativeName>
</protein>
<evidence type="ECO:0000256" key="3">
    <source>
        <dbReference type="ARBA" id="ARBA00022448"/>
    </source>
</evidence>
<dbReference type="PANTHER" id="PTHR13822">
    <property type="entry name" value="ATP SYNTHASE DELTA/EPSILON CHAIN"/>
    <property type="match status" value="1"/>
</dbReference>
<keyword evidence="4 8" id="KW-0406">Ion transport</keyword>
<dbReference type="Gene3D" id="2.60.15.10">
    <property type="entry name" value="F0F1 ATP synthase delta/epsilon subunit, N-terminal"/>
    <property type="match status" value="1"/>
</dbReference>
<keyword evidence="8" id="KW-1003">Cell membrane</keyword>
<dbReference type="InterPro" id="IPR036771">
    <property type="entry name" value="ATPsynth_dsu/esu_N"/>
</dbReference>
<dbReference type="SUPFAM" id="SSF46604">
    <property type="entry name" value="Epsilon subunit of F1F0-ATP synthase C-terminal domain"/>
    <property type="match status" value="1"/>
</dbReference>
<proteinExistence type="inferred from homology"/>
<keyword evidence="3 8" id="KW-0813">Transport</keyword>
<dbReference type="HAMAP" id="MF_00530">
    <property type="entry name" value="ATP_synth_epsil_bac"/>
    <property type="match status" value="1"/>
</dbReference>
<dbReference type="GO" id="GO:0045259">
    <property type="term" value="C:proton-transporting ATP synthase complex"/>
    <property type="evidence" value="ECO:0007669"/>
    <property type="project" value="UniProtKB-KW"/>
</dbReference>
<keyword evidence="7 8" id="KW-0066">ATP synthesis</keyword>
<dbReference type="SUPFAM" id="SSF51344">
    <property type="entry name" value="Epsilon subunit of F1F0-ATP synthase N-terminal domain"/>
    <property type="match status" value="1"/>
</dbReference>
<evidence type="ECO:0000313" key="12">
    <source>
        <dbReference type="Proteomes" id="UP000177821"/>
    </source>
</evidence>
<reference evidence="11 12" key="1">
    <citation type="journal article" date="2016" name="Nat. Commun.">
        <title>Thousands of microbial genomes shed light on interconnected biogeochemical processes in an aquifer system.</title>
        <authorList>
            <person name="Anantharaman K."/>
            <person name="Brown C.T."/>
            <person name="Hug L.A."/>
            <person name="Sharon I."/>
            <person name="Castelle C.J."/>
            <person name="Probst A.J."/>
            <person name="Thomas B.C."/>
            <person name="Singh A."/>
            <person name="Wilkins M.J."/>
            <person name="Karaoz U."/>
            <person name="Brodie E.L."/>
            <person name="Williams K.H."/>
            <person name="Hubbard S.S."/>
            <person name="Banfield J.F."/>
        </authorList>
    </citation>
    <scope>NUCLEOTIDE SEQUENCE [LARGE SCALE GENOMIC DNA]</scope>
</reference>
<gene>
    <name evidence="8" type="primary">atpC</name>
    <name evidence="11" type="ORF">A3J50_01890</name>
</gene>
<evidence type="ECO:0000256" key="1">
    <source>
        <dbReference type="ARBA" id="ARBA00004202"/>
    </source>
</evidence>
<name>A0A1G1WQT0_9BACT</name>
<accession>A0A1G1WQT0</accession>
<comment type="caution">
    <text evidence="11">The sequence shown here is derived from an EMBL/GenBank/DDBJ whole genome shotgun (WGS) entry which is preliminary data.</text>
</comment>
<dbReference type="GO" id="GO:0046933">
    <property type="term" value="F:proton-transporting ATP synthase activity, rotational mechanism"/>
    <property type="evidence" value="ECO:0007669"/>
    <property type="project" value="UniProtKB-UniRule"/>
</dbReference>
<dbReference type="InterPro" id="IPR001469">
    <property type="entry name" value="ATP_synth_F1_dsu/esu"/>
</dbReference>
<dbReference type="PANTHER" id="PTHR13822:SF10">
    <property type="entry name" value="ATP SYNTHASE EPSILON CHAIN, CHLOROPLASTIC"/>
    <property type="match status" value="1"/>
</dbReference>
<comment type="similarity">
    <text evidence="2 8 9">Belongs to the ATPase epsilon chain family.</text>
</comment>
<dbReference type="CDD" id="cd12152">
    <property type="entry name" value="F1-ATPase_delta"/>
    <property type="match status" value="1"/>
</dbReference>
<evidence type="ECO:0000259" key="10">
    <source>
        <dbReference type="Pfam" id="PF02823"/>
    </source>
</evidence>
<dbReference type="GO" id="GO:0005886">
    <property type="term" value="C:plasma membrane"/>
    <property type="evidence" value="ECO:0007669"/>
    <property type="project" value="UniProtKB-SubCell"/>
</dbReference>
<dbReference type="InterPro" id="IPR036794">
    <property type="entry name" value="ATP_F1_dsu/esu_C_sf"/>
</dbReference>
<comment type="function">
    <text evidence="8">Produces ATP from ADP in the presence of a proton gradient across the membrane.</text>
</comment>
<sequence length="136" mass="15038">MAQFDCRIITPEKIIFDDSVQYVSISTSLGRIGILPHHADLMAKIVPGELSIEYGDDIIVLAIGEGFVNMHDGDLTVLTDLAKSPEEIDEDLIQAAHERAVQALQHKLSDEEYALTLGVIEKSVAQLKIKRRSVKN</sequence>
<evidence type="ECO:0000256" key="2">
    <source>
        <dbReference type="ARBA" id="ARBA00005712"/>
    </source>
</evidence>
<evidence type="ECO:0000313" key="11">
    <source>
        <dbReference type="EMBL" id="OGY29941.1"/>
    </source>
</evidence>
<comment type="subcellular location">
    <subcellularLocation>
        <location evidence="1 8">Cell membrane</location>
        <topology evidence="1 8">Peripheral membrane protein</topology>
    </subcellularLocation>
</comment>
<comment type="subunit">
    <text evidence="8 9">F-type ATPases have 2 components, CF(1) - the catalytic core - and CF(0) - the membrane proton channel. CF(1) has five subunits: alpha(3), beta(3), gamma(1), delta(1), epsilon(1). CF(0) has three main subunits: a, b and c.</text>
</comment>
<dbReference type="GO" id="GO:0005524">
    <property type="term" value="F:ATP binding"/>
    <property type="evidence" value="ECO:0007669"/>
    <property type="project" value="UniProtKB-UniRule"/>
</dbReference>
<evidence type="ECO:0000256" key="4">
    <source>
        <dbReference type="ARBA" id="ARBA00023065"/>
    </source>
</evidence>
<keyword evidence="8" id="KW-0375">Hydrogen ion transport</keyword>
<dbReference type="EMBL" id="MHCX01000011">
    <property type="protein sequence ID" value="OGY29941.1"/>
    <property type="molecule type" value="Genomic_DNA"/>
</dbReference>
<dbReference type="AlphaFoldDB" id="A0A1G1WQT0"/>
<dbReference type="Pfam" id="PF02823">
    <property type="entry name" value="ATP-synt_DE_N"/>
    <property type="match status" value="1"/>
</dbReference>
<evidence type="ECO:0000256" key="8">
    <source>
        <dbReference type="HAMAP-Rule" id="MF_00530"/>
    </source>
</evidence>
<dbReference type="InterPro" id="IPR020546">
    <property type="entry name" value="ATP_synth_F1_dsu/esu_N"/>
</dbReference>
<dbReference type="NCBIfam" id="TIGR01216">
    <property type="entry name" value="ATP_synt_epsi"/>
    <property type="match status" value="1"/>
</dbReference>
<evidence type="ECO:0000256" key="7">
    <source>
        <dbReference type="ARBA" id="ARBA00023310"/>
    </source>
</evidence>
<keyword evidence="5 8" id="KW-0472">Membrane</keyword>
<feature type="domain" description="ATP synthase F1 complex delta/epsilon subunit N-terminal" evidence="10">
    <location>
        <begin position="4"/>
        <end position="81"/>
    </location>
</feature>
<keyword evidence="6 8" id="KW-0139">CF(1)</keyword>
<evidence type="ECO:0000256" key="9">
    <source>
        <dbReference type="RuleBase" id="RU003656"/>
    </source>
</evidence>
<organism evidence="11 12">
    <name type="scientific">Candidatus Woykebacteria bacterium RIFCSPHIGHO2_02_FULL_43_16b</name>
    <dbReference type="NCBI Taxonomy" id="1802601"/>
    <lineage>
        <taxon>Bacteria</taxon>
        <taxon>Candidatus Woykeibacteriota</taxon>
    </lineage>
</organism>